<keyword evidence="1" id="KW-0472">Membrane</keyword>
<keyword evidence="1" id="KW-0812">Transmembrane</keyword>
<organism evidence="3 4">
    <name type="scientific">Emiliania huxleyi (strain CCMP1516)</name>
    <dbReference type="NCBI Taxonomy" id="280463"/>
    <lineage>
        <taxon>Eukaryota</taxon>
        <taxon>Haptista</taxon>
        <taxon>Haptophyta</taxon>
        <taxon>Prymnesiophyceae</taxon>
        <taxon>Isochrysidales</taxon>
        <taxon>Noelaerhabdaceae</taxon>
        <taxon>Emiliania</taxon>
    </lineage>
</organism>
<reference evidence="3" key="2">
    <citation type="submission" date="2024-10" db="UniProtKB">
        <authorList>
            <consortium name="EnsemblProtists"/>
        </authorList>
    </citation>
    <scope>IDENTIFICATION</scope>
</reference>
<feature type="transmembrane region" description="Helical" evidence="1">
    <location>
        <begin position="107"/>
        <end position="127"/>
    </location>
</feature>
<evidence type="ECO:0000313" key="4">
    <source>
        <dbReference type="Proteomes" id="UP000013827"/>
    </source>
</evidence>
<feature type="signal peptide" evidence="2">
    <location>
        <begin position="1"/>
        <end position="19"/>
    </location>
</feature>
<dbReference type="Proteomes" id="UP000013827">
    <property type="component" value="Unassembled WGS sequence"/>
</dbReference>
<protein>
    <submittedName>
        <fullName evidence="3">Uncharacterized protein</fullName>
    </submittedName>
</protein>
<accession>A0A0D3JI17</accession>
<evidence type="ECO:0000256" key="2">
    <source>
        <dbReference type="SAM" id="SignalP"/>
    </source>
</evidence>
<dbReference type="KEGG" id="ehx:EMIHUDRAFT_195773"/>
<sequence length="156" mass="16583">MLISALCSLLASLSPPTAAFGASTPRGLRKIALHQAARAAETIVSTNQVLAKVYAGTTAPKDCTECAAANLADSRFCPTLVRAVTARCVLYAARSYIDLTGTRRRGAWRLLAVMVAVACVVPTMLLAPLPRSLAGLQAWEAAAWQLVRQRVNSFRA</sequence>
<evidence type="ECO:0000256" key="1">
    <source>
        <dbReference type="SAM" id="Phobius"/>
    </source>
</evidence>
<dbReference type="GeneID" id="17268699"/>
<name>A0A0D3JI17_EMIH1</name>
<reference evidence="4" key="1">
    <citation type="journal article" date="2013" name="Nature">
        <title>Pan genome of the phytoplankton Emiliania underpins its global distribution.</title>
        <authorList>
            <person name="Read B.A."/>
            <person name="Kegel J."/>
            <person name="Klute M.J."/>
            <person name="Kuo A."/>
            <person name="Lefebvre S.C."/>
            <person name="Maumus F."/>
            <person name="Mayer C."/>
            <person name="Miller J."/>
            <person name="Monier A."/>
            <person name="Salamov A."/>
            <person name="Young J."/>
            <person name="Aguilar M."/>
            <person name="Claverie J.M."/>
            <person name="Frickenhaus S."/>
            <person name="Gonzalez K."/>
            <person name="Herman E.K."/>
            <person name="Lin Y.C."/>
            <person name="Napier J."/>
            <person name="Ogata H."/>
            <person name="Sarno A.F."/>
            <person name="Shmutz J."/>
            <person name="Schroeder D."/>
            <person name="de Vargas C."/>
            <person name="Verret F."/>
            <person name="von Dassow P."/>
            <person name="Valentin K."/>
            <person name="Van de Peer Y."/>
            <person name="Wheeler G."/>
            <person name="Dacks J.B."/>
            <person name="Delwiche C.F."/>
            <person name="Dyhrman S.T."/>
            <person name="Glockner G."/>
            <person name="John U."/>
            <person name="Richards T."/>
            <person name="Worden A.Z."/>
            <person name="Zhang X."/>
            <person name="Grigoriev I.V."/>
            <person name="Allen A.E."/>
            <person name="Bidle K."/>
            <person name="Borodovsky M."/>
            <person name="Bowler C."/>
            <person name="Brownlee C."/>
            <person name="Cock J.M."/>
            <person name="Elias M."/>
            <person name="Gladyshev V.N."/>
            <person name="Groth M."/>
            <person name="Guda C."/>
            <person name="Hadaegh A."/>
            <person name="Iglesias-Rodriguez M.D."/>
            <person name="Jenkins J."/>
            <person name="Jones B.M."/>
            <person name="Lawson T."/>
            <person name="Leese F."/>
            <person name="Lindquist E."/>
            <person name="Lobanov A."/>
            <person name="Lomsadze A."/>
            <person name="Malik S.B."/>
            <person name="Marsh M.E."/>
            <person name="Mackinder L."/>
            <person name="Mock T."/>
            <person name="Mueller-Roeber B."/>
            <person name="Pagarete A."/>
            <person name="Parker M."/>
            <person name="Probert I."/>
            <person name="Quesneville H."/>
            <person name="Raines C."/>
            <person name="Rensing S.A."/>
            <person name="Riano-Pachon D.M."/>
            <person name="Richier S."/>
            <person name="Rokitta S."/>
            <person name="Shiraiwa Y."/>
            <person name="Soanes D.M."/>
            <person name="van der Giezen M."/>
            <person name="Wahlund T.M."/>
            <person name="Williams B."/>
            <person name="Wilson W."/>
            <person name="Wolfe G."/>
            <person name="Wurch L.L."/>
        </authorList>
    </citation>
    <scope>NUCLEOTIDE SEQUENCE</scope>
</reference>
<keyword evidence="1" id="KW-1133">Transmembrane helix</keyword>
<keyword evidence="4" id="KW-1185">Reference proteome</keyword>
<dbReference type="HOGENOM" id="CLU_1698798_0_0_1"/>
<feature type="chain" id="PRO_5044291439" evidence="2">
    <location>
        <begin position="20"/>
        <end position="156"/>
    </location>
</feature>
<dbReference type="EnsemblProtists" id="EOD23152">
    <property type="protein sequence ID" value="EOD23152"/>
    <property type="gene ID" value="EMIHUDRAFT_195773"/>
</dbReference>
<evidence type="ECO:0000313" key="3">
    <source>
        <dbReference type="EnsemblProtists" id="EOD23152"/>
    </source>
</evidence>
<dbReference type="AlphaFoldDB" id="A0A0D3JI17"/>
<dbReference type="RefSeq" id="XP_005775581.1">
    <property type="nucleotide sequence ID" value="XM_005775524.1"/>
</dbReference>
<proteinExistence type="predicted"/>
<dbReference type="PaxDb" id="2903-EOD23152"/>
<keyword evidence="2" id="KW-0732">Signal</keyword>